<protein>
    <submittedName>
        <fullName evidence="7">YIP1 family protein</fullName>
    </submittedName>
</protein>
<dbReference type="Proteomes" id="UP001203338">
    <property type="component" value="Unassembled WGS sequence"/>
</dbReference>
<organism evidence="7 8">
    <name type="scientific">Parendozoicomonas callyspongiae</name>
    <dbReference type="NCBI Taxonomy" id="2942213"/>
    <lineage>
        <taxon>Bacteria</taxon>
        <taxon>Pseudomonadati</taxon>
        <taxon>Pseudomonadota</taxon>
        <taxon>Gammaproteobacteria</taxon>
        <taxon>Oceanospirillales</taxon>
        <taxon>Endozoicomonadaceae</taxon>
        <taxon>Parendozoicomonas</taxon>
    </lineage>
</organism>
<evidence type="ECO:0000256" key="5">
    <source>
        <dbReference type="SAM" id="Phobius"/>
    </source>
</evidence>
<dbReference type="Pfam" id="PF04893">
    <property type="entry name" value="Yip1"/>
    <property type="match status" value="1"/>
</dbReference>
<keyword evidence="4 5" id="KW-0472">Membrane</keyword>
<dbReference type="RefSeq" id="WP_249701095.1">
    <property type="nucleotide sequence ID" value="NZ_JAMFLX010000026.1"/>
</dbReference>
<feature type="transmembrane region" description="Helical" evidence="5">
    <location>
        <begin position="109"/>
        <end position="129"/>
    </location>
</feature>
<evidence type="ECO:0000256" key="1">
    <source>
        <dbReference type="ARBA" id="ARBA00004141"/>
    </source>
</evidence>
<dbReference type="EMBL" id="JAMFLX010000026">
    <property type="protein sequence ID" value="MCL6271479.1"/>
    <property type="molecule type" value="Genomic_DNA"/>
</dbReference>
<feature type="domain" description="Yip1" evidence="6">
    <location>
        <begin position="8"/>
        <end position="182"/>
    </location>
</feature>
<comment type="subcellular location">
    <subcellularLocation>
        <location evidence="1">Membrane</location>
        <topology evidence="1">Multi-pass membrane protein</topology>
    </subcellularLocation>
</comment>
<feature type="transmembrane region" description="Helical" evidence="5">
    <location>
        <begin position="31"/>
        <end position="57"/>
    </location>
</feature>
<proteinExistence type="predicted"/>
<keyword evidence="3 5" id="KW-1133">Transmembrane helix</keyword>
<dbReference type="InterPro" id="IPR006977">
    <property type="entry name" value="Yip1_dom"/>
</dbReference>
<sequence length="200" mass="21632">MSLTHVPGLFMHPDKEWRSIKDEQHSVIKIILTYLIFMAAIPAICGFFGTTATGWQLPGSSDTVYLTSESAITMSTLAYLAMLASIFFIAGFVHWMARTFGSSPSFAQCLAFTAYTASPLFIAGLIGLFPSLWTAMLVGITAISWASYLLYTGLPVFMDIPFERGVIFASSVLCVALVILVATMAATVTLWNLGAGPVYT</sequence>
<comment type="caution">
    <text evidence="7">The sequence shown here is derived from an EMBL/GenBank/DDBJ whole genome shotgun (WGS) entry which is preliminary data.</text>
</comment>
<name>A0ABT0PJC0_9GAMM</name>
<evidence type="ECO:0000259" key="6">
    <source>
        <dbReference type="Pfam" id="PF04893"/>
    </source>
</evidence>
<keyword evidence="2 5" id="KW-0812">Transmembrane</keyword>
<evidence type="ECO:0000313" key="7">
    <source>
        <dbReference type="EMBL" id="MCL6271479.1"/>
    </source>
</evidence>
<evidence type="ECO:0000313" key="8">
    <source>
        <dbReference type="Proteomes" id="UP001203338"/>
    </source>
</evidence>
<evidence type="ECO:0000256" key="3">
    <source>
        <dbReference type="ARBA" id="ARBA00022989"/>
    </source>
</evidence>
<feature type="transmembrane region" description="Helical" evidence="5">
    <location>
        <begin position="166"/>
        <end position="191"/>
    </location>
</feature>
<reference evidence="7 8" key="1">
    <citation type="submission" date="2022-05" db="EMBL/GenBank/DDBJ databases">
        <authorList>
            <person name="Park J.-S."/>
        </authorList>
    </citation>
    <scope>NUCLEOTIDE SEQUENCE [LARGE SCALE GENOMIC DNA]</scope>
    <source>
        <strain evidence="7 8">2012CJ34-2</strain>
    </source>
</reference>
<evidence type="ECO:0000256" key="4">
    <source>
        <dbReference type="ARBA" id="ARBA00023136"/>
    </source>
</evidence>
<accession>A0ABT0PJC0</accession>
<feature type="transmembrane region" description="Helical" evidence="5">
    <location>
        <begin position="77"/>
        <end position="97"/>
    </location>
</feature>
<evidence type="ECO:0000256" key="2">
    <source>
        <dbReference type="ARBA" id="ARBA00022692"/>
    </source>
</evidence>
<feature type="transmembrane region" description="Helical" evidence="5">
    <location>
        <begin position="135"/>
        <end position="154"/>
    </location>
</feature>
<keyword evidence="8" id="KW-1185">Reference proteome</keyword>
<gene>
    <name evidence="7" type="ORF">M3P05_16280</name>
</gene>